<gene>
    <name evidence="6" type="ORF">CALMAC_LOCUS10433</name>
</gene>
<protein>
    <recommendedName>
        <fullName evidence="4">2-phosphoxylose phosphatase 1</fullName>
    </recommendedName>
    <alternativeName>
        <fullName evidence="5">Acid phosphatase-like protein 2</fullName>
    </alternativeName>
</protein>
<dbReference type="OrthoDB" id="5821688at2759"/>
<evidence type="ECO:0000256" key="1">
    <source>
        <dbReference type="ARBA" id="ARBA00005375"/>
    </source>
</evidence>
<evidence type="ECO:0000256" key="2">
    <source>
        <dbReference type="ARBA" id="ARBA00022801"/>
    </source>
</evidence>
<dbReference type="SUPFAM" id="SSF53254">
    <property type="entry name" value="Phosphoglycerate mutase-like"/>
    <property type="match status" value="1"/>
</dbReference>
<evidence type="ECO:0000256" key="3">
    <source>
        <dbReference type="ARBA" id="ARBA00036311"/>
    </source>
</evidence>
<comment type="similarity">
    <text evidence="1">Belongs to the histidine acid phosphatase family.</text>
</comment>
<sequence length="233" mass="27417">MRFIYILAVLNVCSTIKCDDDSKLLSFLQIFRHGARTPMLFYNEDPYKDSSYWDGLKSGQLTEEGKQQLVELGQYIRQRYTDFIPKNYSDKYLTVTSVSSQRNKESAASYLKGLFPEEDDLSNAIHVDNSVLARFLDPIYIMEYLKLVTTEAYFTNFIKENEDSFKYLRKHATILIPERLLYTYFVWDALYMETRKNLTLSKWTKSVFPENVNNIMTVFSKTVCYNEVMQKKG</sequence>
<reference evidence="6 7" key="1">
    <citation type="submission" date="2019-01" db="EMBL/GenBank/DDBJ databases">
        <authorList>
            <person name="Sayadi A."/>
        </authorList>
    </citation>
    <scope>NUCLEOTIDE SEQUENCE [LARGE SCALE GENOMIC DNA]</scope>
</reference>
<dbReference type="CDD" id="cd07061">
    <property type="entry name" value="HP_HAP_like"/>
    <property type="match status" value="1"/>
</dbReference>
<dbReference type="PANTHER" id="PTHR11567">
    <property type="entry name" value="ACID PHOSPHATASE-RELATED"/>
    <property type="match status" value="1"/>
</dbReference>
<evidence type="ECO:0000256" key="5">
    <source>
        <dbReference type="ARBA" id="ARBA00041499"/>
    </source>
</evidence>
<keyword evidence="2" id="KW-0378">Hydrolase</keyword>
<dbReference type="AlphaFoldDB" id="A0A653CNE2"/>
<proteinExistence type="inferred from homology"/>
<dbReference type="Proteomes" id="UP000410492">
    <property type="component" value="Unassembled WGS sequence"/>
</dbReference>
<dbReference type="InterPro" id="IPR029033">
    <property type="entry name" value="His_PPase_superfam"/>
</dbReference>
<comment type="catalytic activity">
    <reaction evidence="3">
        <text>3-O-[beta-D-GlcA-(1-&gt;3)-beta-D-Gal-(1-&gt;3)-beta-D-Gal-(1-&gt;4)-beta-D-2-O-P-Xyl]-L-seryl-[protein] + H2O = 3-O-(beta-D-GlcA-(1-&gt;3)-beta-D-Gal-(1-&gt;3)-beta-D-Gal-(1-&gt;4)-beta-D-Xyl)-L-seryl-[protein] + phosphate</text>
        <dbReference type="Rhea" id="RHEA:56512"/>
        <dbReference type="Rhea" id="RHEA-COMP:12573"/>
        <dbReference type="Rhea" id="RHEA-COMP:14559"/>
        <dbReference type="ChEBI" id="CHEBI:15377"/>
        <dbReference type="ChEBI" id="CHEBI:43474"/>
        <dbReference type="ChEBI" id="CHEBI:132093"/>
        <dbReference type="ChEBI" id="CHEBI:140495"/>
    </reaction>
</comment>
<dbReference type="PANTHER" id="PTHR11567:SF110">
    <property type="entry name" value="2-PHOSPHOXYLOSE PHOSPHATASE 1"/>
    <property type="match status" value="1"/>
</dbReference>
<name>A0A653CNE2_CALMS</name>
<dbReference type="EMBL" id="CAACVG010008318">
    <property type="protein sequence ID" value="VEN49265.1"/>
    <property type="molecule type" value="Genomic_DNA"/>
</dbReference>
<dbReference type="InterPro" id="IPR000560">
    <property type="entry name" value="His_Pase_clade-2"/>
</dbReference>
<organism evidence="6 7">
    <name type="scientific">Callosobruchus maculatus</name>
    <name type="common">Southern cowpea weevil</name>
    <name type="synonym">Pulse bruchid</name>
    <dbReference type="NCBI Taxonomy" id="64391"/>
    <lineage>
        <taxon>Eukaryota</taxon>
        <taxon>Metazoa</taxon>
        <taxon>Ecdysozoa</taxon>
        <taxon>Arthropoda</taxon>
        <taxon>Hexapoda</taxon>
        <taxon>Insecta</taxon>
        <taxon>Pterygota</taxon>
        <taxon>Neoptera</taxon>
        <taxon>Endopterygota</taxon>
        <taxon>Coleoptera</taxon>
        <taxon>Polyphaga</taxon>
        <taxon>Cucujiformia</taxon>
        <taxon>Chrysomeloidea</taxon>
        <taxon>Chrysomelidae</taxon>
        <taxon>Bruchinae</taxon>
        <taxon>Bruchini</taxon>
        <taxon>Callosobruchus</taxon>
    </lineage>
</organism>
<dbReference type="Gene3D" id="3.40.50.1240">
    <property type="entry name" value="Phosphoglycerate mutase-like"/>
    <property type="match status" value="1"/>
</dbReference>
<dbReference type="GO" id="GO:0016791">
    <property type="term" value="F:phosphatase activity"/>
    <property type="evidence" value="ECO:0007669"/>
    <property type="project" value="UniProtKB-ARBA"/>
</dbReference>
<dbReference type="InterPro" id="IPR050645">
    <property type="entry name" value="Histidine_acid_phosphatase"/>
</dbReference>
<evidence type="ECO:0000313" key="6">
    <source>
        <dbReference type="EMBL" id="VEN49265.1"/>
    </source>
</evidence>
<evidence type="ECO:0000256" key="4">
    <source>
        <dbReference type="ARBA" id="ARBA00040357"/>
    </source>
</evidence>
<keyword evidence="7" id="KW-1185">Reference proteome</keyword>
<accession>A0A653CNE2</accession>
<dbReference type="Pfam" id="PF00328">
    <property type="entry name" value="His_Phos_2"/>
    <property type="match status" value="1"/>
</dbReference>
<evidence type="ECO:0000313" key="7">
    <source>
        <dbReference type="Proteomes" id="UP000410492"/>
    </source>
</evidence>